<dbReference type="InterPro" id="IPR000182">
    <property type="entry name" value="GNAT_dom"/>
</dbReference>
<dbReference type="PANTHER" id="PTHR43792">
    <property type="entry name" value="GNAT FAMILY, PUTATIVE (AFU_ORTHOLOGUE AFUA_3G00765)-RELATED-RELATED"/>
    <property type="match status" value="1"/>
</dbReference>
<dbReference type="InterPro" id="IPR016181">
    <property type="entry name" value="Acyl_CoA_acyltransferase"/>
</dbReference>
<dbReference type="SUPFAM" id="SSF55729">
    <property type="entry name" value="Acyl-CoA N-acyltransferases (Nat)"/>
    <property type="match status" value="1"/>
</dbReference>
<evidence type="ECO:0000313" key="3">
    <source>
        <dbReference type="Proteomes" id="UP001232063"/>
    </source>
</evidence>
<dbReference type="Proteomes" id="UP001232063">
    <property type="component" value="Unassembled WGS sequence"/>
</dbReference>
<proteinExistence type="predicted"/>
<dbReference type="RefSeq" id="WP_314515373.1">
    <property type="nucleotide sequence ID" value="NZ_JASJOU010000011.1"/>
</dbReference>
<dbReference type="GO" id="GO:0016747">
    <property type="term" value="F:acyltransferase activity, transferring groups other than amino-acyl groups"/>
    <property type="evidence" value="ECO:0007669"/>
    <property type="project" value="InterPro"/>
</dbReference>
<protein>
    <submittedName>
        <fullName evidence="2">GNAT family N-acetyltransferase</fullName>
    </submittedName>
</protein>
<feature type="domain" description="N-acetyltransferase" evidence="1">
    <location>
        <begin position="11"/>
        <end position="178"/>
    </location>
</feature>
<dbReference type="PANTHER" id="PTHR43792:SF1">
    <property type="entry name" value="N-ACETYLTRANSFERASE DOMAIN-CONTAINING PROTEIN"/>
    <property type="match status" value="1"/>
</dbReference>
<sequence length="185" mass="21454">MILDSLVTDRLILRKWTEKDINPFVEMNQDTDVMKYFPKTLSQEETLSFVERIITHFGKHHFGLFALEDKASTEFIGFTGLMIPSFESDFTPCVEIGWRLRKEFWGKGIATEAANACLKFGFETLNLDKIVSFTAKLNTRSEKVMQRLGMSCIKDFDHPKVDKDSMLCRHVLYELTKEQFASSYL</sequence>
<keyword evidence="3" id="KW-1185">Reference proteome</keyword>
<comment type="caution">
    <text evidence="2">The sequence shown here is derived from an EMBL/GenBank/DDBJ whole genome shotgun (WGS) entry which is preliminary data.</text>
</comment>
<dbReference type="AlphaFoldDB" id="A0AAE3RA07"/>
<name>A0AAE3RA07_9BACT</name>
<dbReference type="InterPro" id="IPR051531">
    <property type="entry name" value="N-acetyltransferase"/>
</dbReference>
<evidence type="ECO:0000259" key="1">
    <source>
        <dbReference type="PROSITE" id="PS51186"/>
    </source>
</evidence>
<organism evidence="2 3">
    <name type="scientific">Xanthocytophaga agilis</name>
    <dbReference type="NCBI Taxonomy" id="3048010"/>
    <lineage>
        <taxon>Bacteria</taxon>
        <taxon>Pseudomonadati</taxon>
        <taxon>Bacteroidota</taxon>
        <taxon>Cytophagia</taxon>
        <taxon>Cytophagales</taxon>
        <taxon>Rhodocytophagaceae</taxon>
        <taxon>Xanthocytophaga</taxon>
    </lineage>
</organism>
<dbReference type="EMBL" id="JASJOU010000011">
    <property type="protein sequence ID" value="MDJ1504267.1"/>
    <property type="molecule type" value="Genomic_DNA"/>
</dbReference>
<dbReference type="PROSITE" id="PS51186">
    <property type="entry name" value="GNAT"/>
    <property type="match status" value="1"/>
</dbReference>
<dbReference type="Pfam" id="PF13302">
    <property type="entry name" value="Acetyltransf_3"/>
    <property type="match status" value="1"/>
</dbReference>
<evidence type="ECO:0000313" key="2">
    <source>
        <dbReference type="EMBL" id="MDJ1504267.1"/>
    </source>
</evidence>
<reference evidence="2" key="1">
    <citation type="submission" date="2023-05" db="EMBL/GenBank/DDBJ databases">
        <authorList>
            <person name="Zhang X."/>
        </authorList>
    </citation>
    <scope>NUCLEOTIDE SEQUENCE</scope>
    <source>
        <strain evidence="2">BD1B2-1</strain>
    </source>
</reference>
<gene>
    <name evidence="2" type="ORF">QNI22_26650</name>
</gene>
<accession>A0AAE3RA07</accession>
<dbReference type="Gene3D" id="3.40.630.30">
    <property type="match status" value="1"/>
</dbReference>